<evidence type="ECO:0000256" key="4">
    <source>
        <dbReference type="ARBA" id="ARBA00022741"/>
    </source>
</evidence>
<dbReference type="Gene3D" id="1.20.5.4130">
    <property type="match status" value="1"/>
</dbReference>
<dbReference type="InterPro" id="IPR041118">
    <property type="entry name" value="Rx_N"/>
</dbReference>
<feature type="domain" description="Disease resistance protein winged helix" evidence="9">
    <location>
        <begin position="546"/>
        <end position="621"/>
    </location>
</feature>
<dbReference type="PRINTS" id="PR00364">
    <property type="entry name" value="DISEASERSIST"/>
</dbReference>
<sequence>MTGVEETVAGWFASSIIGKVIDVVGSYLHNNYSLQSRTAEMLSSLENSLPQIQAAIGMASKMPTKNSELIKWMDNLKNAAYEIKDVLDDFEAKRILESLKGKNKVIESGKFVKSLFLPDKELKRLESAVEIIGKISMEAMNLIDHLRNEYNINANTFHTNTHRKETSSFLDPNAKIFGRDVEIYFILDMILDYHFKCFSNGNSEPESQPTPPSDGVPKLPDQRETKGTSSSMGLGQESKGKRKRSSSICAPNDVCIRNWKLNVLPICGLGGVGKTAVAKMVYNSDIVKECFDQRAWVYVPEQFDVKLLMKKILDAFRGDSSSPIDTELNSIGSSSIDTMINSDTIVRQQIERKLANILLNLRFFLILDDVHDEIESIWTDIFSVLCYGAPGSFVLVTTQCERVAKAIGNVSNIITLGVLEPDWFDLLFRYYAFGGLFDFDPKRGMSSISRRNNIALAESFNLDDEKLSALELIATKIATKLHGLPLAGKVIGKLLHTRLERVYWEEILRSDWWNEECALEGILPSLGIGYINLDRELKECFKFCSIFPKHYVFDRNMLVQMWMAHDFVQPNKEESFQLDIKKIGLEDVGRKMFDKLVDRSFFQATISEGKYIMNDLIRELAIAISSKEFTMLKA</sequence>
<dbReference type="PANTHER" id="PTHR23155:SF1205">
    <property type="entry name" value="DISEASE RESISTANCE PROTEIN RPM1"/>
    <property type="match status" value="1"/>
</dbReference>
<evidence type="ECO:0000259" key="8">
    <source>
        <dbReference type="Pfam" id="PF18052"/>
    </source>
</evidence>
<comment type="caution">
    <text evidence="10">The sequence shown here is derived from an EMBL/GenBank/DDBJ whole genome shotgun (WGS) entry which is preliminary data.</text>
</comment>
<evidence type="ECO:0000259" key="7">
    <source>
        <dbReference type="Pfam" id="PF00931"/>
    </source>
</evidence>
<dbReference type="Pfam" id="PF00931">
    <property type="entry name" value="NB-ARC"/>
    <property type="match status" value="1"/>
</dbReference>
<dbReference type="InterPro" id="IPR036388">
    <property type="entry name" value="WH-like_DNA-bd_sf"/>
</dbReference>
<organism evidence="10 11">
    <name type="scientific">Rhynchospora pubera</name>
    <dbReference type="NCBI Taxonomy" id="906938"/>
    <lineage>
        <taxon>Eukaryota</taxon>
        <taxon>Viridiplantae</taxon>
        <taxon>Streptophyta</taxon>
        <taxon>Embryophyta</taxon>
        <taxon>Tracheophyta</taxon>
        <taxon>Spermatophyta</taxon>
        <taxon>Magnoliopsida</taxon>
        <taxon>Liliopsida</taxon>
        <taxon>Poales</taxon>
        <taxon>Cyperaceae</taxon>
        <taxon>Cyperoideae</taxon>
        <taxon>Rhynchosporeae</taxon>
        <taxon>Rhynchospora</taxon>
    </lineage>
</organism>
<reference evidence="10" key="1">
    <citation type="submission" date="2022-08" db="EMBL/GenBank/DDBJ databases">
        <authorList>
            <person name="Marques A."/>
        </authorList>
    </citation>
    <scope>NUCLEOTIDE SEQUENCE</scope>
    <source>
        <strain evidence="10">RhyPub2mFocal</strain>
        <tissue evidence="10">Leaves</tissue>
    </source>
</reference>
<evidence type="ECO:0000313" key="11">
    <source>
        <dbReference type="Proteomes" id="UP001140206"/>
    </source>
</evidence>
<evidence type="ECO:0000256" key="2">
    <source>
        <dbReference type="ARBA" id="ARBA00022614"/>
    </source>
</evidence>
<gene>
    <name evidence="10" type="ORF">LUZ62_070826</name>
</gene>
<keyword evidence="2" id="KW-0433">Leucine-rich repeat</keyword>
<keyword evidence="4" id="KW-0547">Nucleotide-binding</keyword>
<dbReference type="Proteomes" id="UP001140206">
    <property type="component" value="Chromosome 4"/>
</dbReference>
<dbReference type="Gene3D" id="3.40.50.300">
    <property type="entry name" value="P-loop containing nucleotide triphosphate hydrolases"/>
    <property type="match status" value="1"/>
</dbReference>
<protein>
    <submittedName>
        <fullName evidence="10">Disease resistance protein RGA2</fullName>
    </submittedName>
</protein>
<evidence type="ECO:0000313" key="10">
    <source>
        <dbReference type="EMBL" id="KAJ4760451.1"/>
    </source>
</evidence>
<dbReference type="InterPro" id="IPR002182">
    <property type="entry name" value="NB-ARC"/>
</dbReference>
<dbReference type="InterPro" id="IPR044974">
    <property type="entry name" value="Disease_R_plants"/>
</dbReference>
<dbReference type="GO" id="GO:0043531">
    <property type="term" value="F:ADP binding"/>
    <property type="evidence" value="ECO:0007669"/>
    <property type="project" value="InterPro"/>
</dbReference>
<feature type="domain" description="Disease resistance N-terminal" evidence="8">
    <location>
        <begin position="17"/>
        <end position="103"/>
    </location>
</feature>
<dbReference type="SUPFAM" id="SSF52540">
    <property type="entry name" value="P-loop containing nucleoside triphosphate hydrolases"/>
    <property type="match status" value="1"/>
</dbReference>
<feature type="domain" description="NB-ARC" evidence="7">
    <location>
        <begin position="260"/>
        <end position="429"/>
    </location>
</feature>
<keyword evidence="5" id="KW-0611">Plant defense</keyword>
<dbReference type="InterPro" id="IPR027417">
    <property type="entry name" value="P-loop_NTPase"/>
</dbReference>
<dbReference type="InterPro" id="IPR058922">
    <property type="entry name" value="WHD_DRP"/>
</dbReference>
<proteinExistence type="inferred from homology"/>
<dbReference type="PANTHER" id="PTHR23155">
    <property type="entry name" value="DISEASE RESISTANCE PROTEIN RP"/>
    <property type="match status" value="1"/>
</dbReference>
<comment type="similarity">
    <text evidence="1">Belongs to the disease resistance NB-LRR family.</text>
</comment>
<dbReference type="GO" id="GO:0098542">
    <property type="term" value="P:defense response to other organism"/>
    <property type="evidence" value="ECO:0007669"/>
    <property type="project" value="TreeGrafter"/>
</dbReference>
<accession>A0AAV8D1V6</accession>
<name>A0AAV8D1V6_9POAL</name>
<keyword evidence="3" id="KW-0677">Repeat</keyword>
<dbReference type="AlphaFoldDB" id="A0AAV8D1V6"/>
<dbReference type="EMBL" id="JAMFTS010000004">
    <property type="protein sequence ID" value="KAJ4760451.1"/>
    <property type="molecule type" value="Genomic_DNA"/>
</dbReference>
<evidence type="ECO:0000256" key="3">
    <source>
        <dbReference type="ARBA" id="ARBA00022737"/>
    </source>
</evidence>
<dbReference type="Pfam" id="PF18052">
    <property type="entry name" value="Rx_N"/>
    <property type="match status" value="1"/>
</dbReference>
<feature type="region of interest" description="Disordered" evidence="6">
    <location>
        <begin position="202"/>
        <end position="246"/>
    </location>
</feature>
<evidence type="ECO:0000256" key="5">
    <source>
        <dbReference type="ARBA" id="ARBA00022821"/>
    </source>
</evidence>
<evidence type="ECO:0000256" key="1">
    <source>
        <dbReference type="ARBA" id="ARBA00008894"/>
    </source>
</evidence>
<evidence type="ECO:0000256" key="6">
    <source>
        <dbReference type="SAM" id="MobiDB-lite"/>
    </source>
</evidence>
<keyword evidence="11" id="KW-1185">Reference proteome</keyword>
<dbReference type="Gene3D" id="1.10.10.10">
    <property type="entry name" value="Winged helix-like DNA-binding domain superfamily/Winged helix DNA-binding domain"/>
    <property type="match status" value="1"/>
</dbReference>
<evidence type="ECO:0000259" key="9">
    <source>
        <dbReference type="Pfam" id="PF23559"/>
    </source>
</evidence>
<dbReference type="Pfam" id="PF23559">
    <property type="entry name" value="WHD_DRP"/>
    <property type="match status" value="1"/>
</dbReference>